<dbReference type="SMART" id="SM00320">
    <property type="entry name" value="WD40"/>
    <property type="match status" value="7"/>
</dbReference>
<dbReference type="PROSITE" id="PS50294">
    <property type="entry name" value="WD_REPEATS_REGION"/>
    <property type="match status" value="1"/>
</dbReference>
<dbReference type="PROSITE" id="PS50082">
    <property type="entry name" value="WD_REPEATS_2"/>
    <property type="match status" value="2"/>
</dbReference>
<keyword evidence="2" id="KW-0677">Repeat</keyword>
<keyword evidence="1 3" id="KW-0853">WD repeat</keyword>
<accession>A0A286RBL8</accession>
<evidence type="ECO:0000256" key="3">
    <source>
        <dbReference type="PROSITE-ProRule" id="PRU00221"/>
    </source>
</evidence>
<dbReference type="InterPro" id="IPR050505">
    <property type="entry name" value="WDR55/POC1"/>
</dbReference>
<dbReference type="EMBL" id="CP018477">
    <property type="protein sequence ID" value="ASV73356.1"/>
    <property type="molecule type" value="Genomic_DNA"/>
</dbReference>
<dbReference type="OrthoDB" id="230341at2"/>
<dbReference type="RefSeq" id="WP_157731654.1">
    <property type="nucleotide sequence ID" value="NZ_CP018477.1"/>
</dbReference>
<name>A0A286RBL8_9BACT</name>
<feature type="repeat" description="WD" evidence="3">
    <location>
        <begin position="176"/>
        <end position="206"/>
    </location>
</feature>
<dbReference type="Proteomes" id="UP000215086">
    <property type="component" value="Chromosome"/>
</dbReference>
<dbReference type="PANTHER" id="PTHR44019:SF8">
    <property type="entry name" value="POC1 CENTRIOLAR PROTEIN HOMOLOG"/>
    <property type="match status" value="1"/>
</dbReference>
<feature type="repeat" description="WD" evidence="3">
    <location>
        <begin position="293"/>
        <end position="334"/>
    </location>
</feature>
<dbReference type="Pfam" id="PF00400">
    <property type="entry name" value="WD40"/>
    <property type="match status" value="5"/>
</dbReference>
<dbReference type="SUPFAM" id="SSF50998">
    <property type="entry name" value="Quinoprotein alcohol dehydrogenase-like"/>
    <property type="match status" value="1"/>
</dbReference>
<dbReference type="PANTHER" id="PTHR44019">
    <property type="entry name" value="WD REPEAT-CONTAINING PROTEIN 55"/>
    <property type="match status" value="1"/>
</dbReference>
<keyword evidence="5" id="KW-1185">Reference proteome</keyword>
<dbReference type="Gene3D" id="2.130.10.10">
    <property type="entry name" value="YVTN repeat-like/Quinoprotein amine dehydrogenase"/>
    <property type="match status" value="2"/>
</dbReference>
<dbReference type="CDD" id="cd00200">
    <property type="entry name" value="WD40"/>
    <property type="match status" value="1"/>
</dbReference>
<sequence length="346" mass="37210">MRCAFPVMTAVVWAVFQGFLGAQTPTVLSSFHIVDMKKRGETRAPVITALDIDAAHNLLATAGDDHQIRLFGSGGDQLLATWPSEGWVYDLRFDPTGRYLAGVNEWGVLTVWEWQSARQLYRLQVSGAALRAVSFSPDGRVIAVAGFDPTLVILESLTGRIVRQLSTGVRDQRDAAFSPDGRFVAVTGGSGRLQLWEVSTGRLVVNQTVSPRRQRALAFAPTGLVLAVGGEDGRVRVFAVSGTSLQLVTTLELGEGQITTLTFCNGGEEIAAGTSRNEIRVFELASGREIGRLRGHTGTVARLVWTAEQGVLASGSFDTTIRFWQLPAATVVGERSATTVPGAVRQ</sequence>
<dbReference type="InterPro" id="IPR015943">
    <property type="entry name" value="WD40/YVTN_repeat-like_dom_sf"/>
</dbReference>
<evidence type="ECO:0000313" key="5">
    <source>
        <dbReference type="Proteomes" id="UP000215086"/>
    </source>
</evidence>
<reference evidence="4 5" key="1">
    <citation type="journal article" name="Front. Microbiol.">
        <title>Sugar Metabolism of the First Thermophilic Planctomycete Thermogutta terrifontis: Comparative Genomic and Transcriptomic Approaches.</title>
        <authorList>
            <person name="Elcheninov A.G."/>
            <person name="Menzel P."/>
            <person name="Gudbergsdottir S.R."/>
            <person name="Slesarev A.I."/>
            <person name="Kadnikov V.V."/>
            <person name="Krogh A."/>
            <person name="Bonch-Osmolovskaya E.A."/>
            <person name="Peng X."/>
            <person name="Kublanov I.V."/>
        </authorList>
    </citation>
    <scope>NUCLEOTIDE SEQUENCE [LARGE SCALE GENOMIC DNA]</scope>
    <source>
        <strain evidence="4 5">R1</strain>
    </source>
</reference>
<dbReference type="KEGG" id="ttf:THTE_0754"/>
<dbReference type="InterPro" id="IPR011047">
    <property type="entry name" value="Quinoprotein_ADH-like_sf"/>
</dbReference>
<evidence type="ECO:0000256" key="1">
    <source>
        <dbReference type="ARBA" id="ARBA00022574"/>
    </source>
</evidence>
<protein>
    <submittedName>
        <fullName evidence="4">WD-repeat protein</fullName>
    </submittedName>
</protein>
<evidence type="ECO:0000256" key="2">
    <source>
        <dbReference type="ARBA" id="ARBA00022737"/>
    </source>
</evidence>
<gene>
    <name evidence="4" type="ORF">THTE_0754</name>
</gene>
<dbReference type="AlphaFoldDB" id="A0A286RBL8"/>
<organism evidence="4 5">
    <name type="scientific">Thermogutta terrifontis</name>
    <dbReference type="NCBI Taxonomy" id="1331910"/>
    <lineage>
        <taxon>Bacteria</taxon>
        <taxon>Pseudomonadati</taxon>
        <taxon>Planctomycetota</taxon>
        <taxon>Planctomycetia</taxon>
        <taxon>Pirellulales</taxon>
        <taxon>Thermoguttaceae</taxon>
        <taxon>Thermogutta</taxon>
    </lineage>
</organism>
<dbReference type="InterPro" id="IPR001680">
    <property type="entry name" value="WD40_rpt"/>
</dbReference>
<evidence type="ECO:0000313" key="4">
    <source>
        <dbReference type="EMBL" id="ASV73356.1"/>
    </source>
</evidence>
<proteinExistence type="predicted"/>